<dbReference type="InterPro" id="IPR004154">
    <property type="entry name" value="Anticodon-bd"/>
</dbReference>
<evidence type="ECO:0000259" key="7">
    <source>
        <dbReference type="PROSITE" id="PS50862"/>
    </source>
</evidence>
<evidence type="ECO:0000256" key="1">
    <source>
        <dbReference type="ARBA" id="ARBA00022490"/>
    </source>
</evidence>
<gene>
    <name evidence="8" type="ORF">A3A44_01105</name>
</gene>
<dbReference type="CDD" id="cd00774">
    <property type="entry name" value="GlyRS-like_core"/>
    <property type="match status" value="1"/>
</dbReference>
<dbReference type="PANTHER" id="PTHR10745">
    <property type="entry name" value="GLYCYL-TRNA SYNTHETASE/DNA POLYMERASE SUBUNIT GAMMA-2"/>
    <property type="match status" value="1"/>
</dbReference>
<keyword evidence="2 8" id="KW-0436">Ligase</keyword>
<evidence type="ECO:0000256" key="6">
    <source>
        <dbReference type="ARBA" id="ARBA00023146"/>
    </source>
</evidence>
<evidence type="ECO:0000256" key="2">
    <source>
        <dbReference type="ARBA" id="ARBA00022598"/>
    </source>
</evidence>
<dbReference type="GO" id="GO:0005524">
    <property type="term" value="F:ATP binding"/>
    <property type="evidence" value="ECO:0007669"/>
    <property type="project" value="UniProtKB-KW"/>
</dbReference>
<dbReference type="Proteomes" id="UP000178977">
    <property type="component" value="Unassembled WGS sequence"/>
</dbReference>
<dbReference type="NCBIfam" id="NF003211">
    <property type="entry name" value="PRK04173.1"/>
    <property type="match status" value="1"/>
</dbReference>
<dbReference type="PANTHER" id="PTHR10745:SF8">
    <property type="entry name" value="DNA POLYMERASE SUBUNIT GAMMA-2, MITOCHONDRIAL"/>
    <property type="match status" value="1"/>
</dbReference>
<evidence type="ECO:0000313" key="8">
    <source>
        <dbReference type="EMBL" id="OHA09000.1"/>
    </source>
</evidence>
<dbReference type="InterPro" id="IPR033731">
    <property type="entry name" value="GlyRS-like_core"/>
</dbReference>
<dbReference type="PROSITE" id="PS50862">
    <property type="entry name" value="AA_TRNA_LIGASE_II"/>
    <property type="match status" value="1"/>
</dbReference>
<dbReference type="GO" id="GO:0004820">
    <property type="term" value="F:glycine-tRNA ligase activity"/>
    <property type="evidence" value="ECO:0007669"/>
    <property type="project" value="UniProtKB-ARBA"/>
</dbReference>
<dbReference type="Pfam" id="PF03129">
    <property type="entry name" value="HGTP_anticodon"/>
    <property type="match status" value="1"/>
</dbReference>
<accession>A0A1G2LBM9</accession>
<dbReference type="GO" id="GO:0005737">
    <property type="term" value="C:cytoplasm"/>
    <property type="evidence" value="ECO:0007669"/>
    <property type="project" value="TreeGrafter"/>
</dbReference>
<dbReference type="GO" id="GO:0015966">
    <property type="term" value="P:diadenosine tetraphosphate biosynthetic process"/>
    <property type="evidence" value="ECO:0007669"/>
    <property type="project" value="UniProtKB-ARBA"/>
</dbReference>
<dbReference type="SUPFAM" id="SSF52954">
    <property type="entry name" value="Class II aaRS ABD-related"/>
    <property type="match status" value="1"/>
</dbReference>
<evidence type="ECO:0000313" key="9">
    <source>
        <dbReference type="Proteomes" id="UP000178977"/>
    </source>
</evidence>
<dbReference type="InterPro" id="IPR006195">
    <property type="entry name" value="aa-tRNA-synth_II"/>
</dbReference>
<dbReference type="Gene3D" id="3.30.930.10">
    <property type="entry name" value="Bira Bifunctional Protein, Domain 2"/>
    <property type="match status" value="1"/>
</dbReference>
<dbReference type="InterPro" id="IPR045864">
    <property type="entry name" value="aa-tRNA-synth_II/BPL/LPL"/>
</dbReference>
<protein>
    <submittedName>
        <fullName evidence="8">Glycine--tRNA ligase</fullName>
    </submittedName>
</protein>
<dbReference type="AlphaFoldDB" id="A0A1G2LBM9"/>
<evidence type="ECO:0000256" key="4">
    <source>
        <dbReference type="ARBA" id="ARBA00022840"/>
    </source>
</evidence>
<sequence>MSEHEHRMEKIVSLAKRRGFIFPGSEIYGGLAGIWDYGPLGSELKFNYKQAWWDFMVRRRENIFGFEASIVMNPKVWEASGHTAAFSDPLVECKVCHERLRADQDEEIKAHEVAHRAAGEEASWTEPKQFNLLVEAKLGAVEGAKTSVYLRGEITQGVHVNFKNILDSLHPKIPFGVAQIGKAFRNEITPGNFTYRMREFEQMELQWYVRPDETEAMAAFDFWKQERMKWYLLLGFNPNKLRFREHGPDERAHYARAACDIEYETPFGWKEAEGIHHRGDWDLARHAKFSGQDLSYFDAETNERFIPWVIETSVGVERTLMYLLLDAYHEEDDRVVLKLHPKLAPYTVAVFPLLRNKPDLVKKAEGIYRGLKKHFPVAWDDRGNIGKRYYSQDEIGTPWCVTVDFQTLEDDTVTVRDRDSMKQERVPVLELDQCLHEKLTAFPAR</sequence>
<dbReference type="SUPFAM" id="SSF55681">
    <property type="entry name" value="Class II aaRS and biotin synthetases"/>
    <property type="match status" value="1"/>
</dbReference>
<dbReference type="FunFam" id="3.40.50.800:FF:000002">
    <property type="entry name" value="Glycine--tRNA ligase"/>
    <property type="match status" value="1"/>
</dbReference>
<comment type="caution">
    <text evidence="8">The sequence shown here is derived from an EMBL/GenBank/DDBJ whole genome shotgun (WGS) entry which is preliminary data.</text>
</comment>
<dbReference type="STRING" id="1802281.A3A44_01105"/>
<reference evidence="8 9" key="1">
    <citation type="journal article" date="2016" name="Nat. Commun.">
        <title>Thousands of microbial genomes shed light on interconnected biogeochemical processes in an aquifer system.</title>
        <authorList>
            <person name="Anantharaman K."/>
            <person name="Brown C.T."/>
            <person name="Hug L.A."/>
            <person name="Sharon I."/>
            <person name="Castelle C.J."/>
            <person name="Probst A.J."/>
            <person name="Thomas B.C."/>
            <person name="Singh A."/>
            <person name="Wilkins M.J."/>
            <person name="Karaoz U."/>
            <person name="Brodie E.L."/>
            <person name="Williams K.H."/>
            <person name="Hubbard S.S."/>
            <person name="Banfield J.F."/>
        </authorList>
    </citation>
    <scope>NUCLEOTIDE SEQUENCE [LARGE SCALE GENOMIC DNA]</scope>
</reference>
<dbReference type="GO" id="GO:0004081">
    <property type="term" value="F:bis(5'-nucleosyl)-tetraphosphatase (asymmetrical) activity"/>
    <property type="evidence" value="ECO:0007669"/>
    <property type="project" value="UniProtKB-ARBA"/>
</dbReference>
<keyword evidence="6" id="KW-0030">Aminoacyl-tRNA synthetase</keyword>
<proteinExistence type="predicted"/>
<organism evidence="8 9">
    <name type="scientific">Candidatus Sungbacteria bacterium RIFCSPLOWO2_01_FULL_60_25</name>
    <dbReference type="NCBI Taxonomy" id="1802281"/>
    <lineage>
        <taxon>Bacteria</taxon>
        <taxon>Candidatus Sungiibacteriota</taxon>
    </lineage>
</organism>
<dbReference type="GO" id="GO:0006426">
    <property type="term" value="P:glycyl-tRNA aminoacylation"/>
    <property type="evidence" value="ECO:0007669"/>
    <property type="project" value="TreeGrafter"/>
</dbReference>
<dbReference type="PRINTS" id="PR01043">
    <property type="entry name" value="TRNASYNTHGLY"/>
</dbReference>
<keyword evidence="5" id="KW-0648">Protein biosynthesis</keyword>
<feature type="domain" description="Aminoacyl-transfer RNA synthetases class-II family profile" evidence="7">
    <location>
        <begin position="9"/>
        <end position="345"/>
    </location>
</feature>
<dbReference type="Gene3D" id="3.40.50.800">
    <property type="entry name" value="Anticodon-binding domain"/>
    <property type="match status" value="1"/>
</dbReference>
<name>A0A1G2LBM9_9BACT</name>
<dbReference type="InterPro" id="IPR036621">
    <property type="entry name" value="Anticodon-bd_dom_sf"/>
</dbReference>
<dbReference type="GO" id="GO:1990742">
    <property type="term" value="C:microvesicle"/>
    <property type="evidence" value="ECO:0007669"/>
    <property type="project" value="UniProtKB-ARBA"/>
</dbReference>
<dbReference type="CDD" id="cd00858">
    <property type="entry name" value="GlyRS_anticodon"/>
    <property type="match status" value="1"/>
</dbReference>
<dbReference type="InterPro" id="IPR027031">
    <property type="entry name" value="Gly-tRNA_synthase/POLG2"/>
</dbReference>
<evidence type="ECO:0000256" key="5">
    <source>
        <dbReference type="ARBA" id="ARBA00022917"/>
    </source>
</evidence>
<keyword evidence="4" id="KW-0067">ATP-binding</keyword>
<keyword evidence="3" id="KW-0547">Nucleotide-binding</keyword>
<keyword evidence="1" id="KW-0963">Cytoplasm</keyword>
<evidence type="ECO:0000256" key="3">
    <source>
        <dbReference type="ARBA" id="ARBA00022741"/>
    </source>
</evidence>
<dbReference type="GO" id="GO:0070062">
    <property type="term" value="C:extracellular exosome"/>
    <property type="evidence" value="ECO:0007669"/>
    <property type="project" value="UniProtKB-ARBA"/>
</dbReference>
<dbReference type="EMBL" id="MHQT01000032">
    <property type="protein sequence ID" value="OHA09000.1"/>
    <property type="molecule type" value="Genomic_DNA"/>
</dbReference>